<dbReference type="GO" id="GO:0003904">
    <property type="term" value="F:deoxyribodipyrimidine photo-lyase activity"/>
    <property type="evidence" value="ECO:0007669"/>
    <property type="project" value="TreeGrafter"/>
</dbReference>
<accession>A0A6C0EEL6</accession>
<evidence type="ECO:0000259" key="5">
    <source>
        <dbReference type="PROSITE" id="PS51645"/>
    </source>
</evidence>
<keyword evidence="3" id="KW-0274">FAD</keyword>
<dbReference type="InterPro" id="IPR036134">
    <property type="entry name" value="Crypto/Photolyase_FAD-like_sf"/>
</dbReference>
<dbReference type="PANTHER" id="PTHR11455:SF9">
    <property type="entry name" value="CRYPTOCHROME CIRCADIAN CLOCK 5 ISOFORM X1"/>
    <property type="match status" value="1"/>
</dbReference>
<dbReference type="PRINTS" id="PR00147">
    <property type="entry name" value="DNAPHOTLYASE"/>
</dbReference>
<evidence type="ECO:0000256" key="2">
    <source>
        <dbReference type="ARBA" id="ARBA00022630"/>
    </source>
</evidence>
<reference evidence="6" key="1">
    <citation type="journal article" date="2020" name="Nature">
        <title>Giant virus diversity and host interactions through global metagenomics.</title>
        <authorList>
            <person name="Schulz F."/>
            <person name="Roux S."/>
            <person name="Paez-Espino D."/>
            <person name="Jungbluth S."/>
            <person name="Walsh D.A."/>
            <person name="Denef V.J."/>
            <person name="McMahon K.D."/>
            <person name="Konstantinidis K.T."/>
            <person name="Eloe-Fadrosh E.A."/>
            <person name="Kyrpides N.C."/>
            <person name="Woyke T."/>
        </authorList>
    </citation>
    <scope>NUCLEOTIDE SEQUENCE</scope>
    <source>
        <strain evidence="6">GVMAG-M-3300023179-27</strain>
    </source>
</reference>
<evidence type="ECO:0000256" key="4">
    <source>
        <dbReference type="ARBA" id="ARBA00022991"/>
    </source>
</evidence>
<dbReference type="Gene3D" id="1.25.40.80">
    <property type="match status" value="1"/>
</dbReference>
<dbReference type="InterPro" id="IPR002081">
    <property type="entry name" value="Cryptochrome/DNA_photolyase_1"/>
</dbReference>
<dbReference type="Pfam" id="PF00875">
    <property type="entry name" value="DNA_photolyase"/>
    <property type="match status" value="1"/>
</dbReference>
<dbReference type="PANTHER" id="PTHR11455">
    <property type="entry name" value="CRYPTOCHROME"/>
    <property type="match status" value="1"/>
</dbReference>
<protein>
    <recommendedName>
        <fullName evidence="5">Photolyase/cryptochrome alpha/beta domain-containing protein</fullName>
    </recommendedName>
</protein>
<dbReference type="InterPro" id="IPR036155">
    <property type="entry name" value="Crypto/Photolyase_N_sf"/>
</dbReference>
<evidence type="ECO:0000256" key="3">
    <source>
        <dbReference type="ARBA" id="ARBA00022827"/>
    </source>
</evidence>
<dbReference type="AlphaFoldDB" id="A0A6C0EEL6"/>
<dbReference type="Gene3D" id="1.10.579.10">
    <property type="entry name" value="DNA Cyclobutane Dipyrimidine Photolyase, subunit A, domain 3"/>
    <property type="match status" value="1"/>
</dbReference>
<dbReference type="GO" id="GO:0071949">
    <property type="term" value="F:FAD binding"/>
    <property type="evidence" value="ECO:0007669"/>
    <property type="project" value="TreeGrafter"/>
</dbReference>
<keyword evidence="2" id="KW-0285">Flavoprotein</keyword>
<proteinExistence type="predicted"/>
<keyword evidence="4" id="KW-0157">Chromophore</keyword>
<dbReference type="SUPFAM" id="SSF52425">
    <property type="entry name" value="Cryptochrome/photolyase, N-terminal domain"/>
    <property type="match status" value="1"/>
</dbReference>
<dbReference type="PROSITE" id="PS00394">
    <property type="entry name" value="DNA_PHOTOLYASES_1_1"/>
    <property type="match status" value="1"/>
</dbReference>
<dbReference type="GO" id="GO:0006139">
    <property type="term" value="P:nucleobase-containing compound metabolic process"/>
    <property type="evidence" value="ECO:0007669"/>
    <property type="project" value="UniProtKB-ARBA"/>
</dbReference>
<organism evidence="6">
    <name type="scientific">viral metagenome</name>
    <dbReference type="NCBI Taxonomy" id="1070528"/>
    <lineage>
        <taxon>unclassified sequences</taxon>
        <taxon>metagenomes</taxon>
        <taxon>organismal metagenomes</taxon>
    </lineage>
</organism>
<dbReference type="EMBL" id="MN739775">
    <property type="protein sequence ID" value="QHT25785.1"/>
    <property type="molecule type" value="Genomic_DNA"/>
</dbReference>
<sequence>MKQYNTSLFIFTRDLRLHDNIPLIDALKKSKEVIPVFIFNPKQIDNTNAYKSDNCVQFMCETLDELNEELKKHKSRLFYFYDSTEVIVEKLLNKSELSIDAIFISKDYTPFAKAREDKIKKVCSKMSKKNAIKIDFVCLENHLLINSDVIKTGAGTTYTKFTPYYNAAKKHKITDVTMNSYSNYYSKNKKLPNEMSGNIHKFYSKNNDISVNGGRKNAIKILEKINKLKNYNTERDYPSIETSHLSAYLKFGVVSPREVYYIFKKKLSTTHKLFVQLHWRDFYTKIMNSFDVIKSAMRQKYNKIKWTDDPKFINHWKHGTTGIPIVDAGMRQLNKTGWMHNRCRMIVSNFLIKILHCNWMIGEKYFASQLVDYDPSLNNGNWQWGASTGADSQPYFRIFNPWRQAEKFDPKCEYIKKWIPELKDVPAKDILKWDTKYKEHKVKYPEPIVHDLQNRAKKTIQMYSSIK</sequence>
<evidence type="ECO:0000313" key="6">
    <source>
        <dbReference type="EMBL" id="QHT25785.1"/>
    </source>
</evidence>
<dbReference type="GO" id="GO:0006950">
    <property type="term" value="P:response to stress"/>
    <property type="evidence" value="ECO:0007669"/>
    <property type="project" value="UniProtKB-ARBA"/>
</dbReference>
<dbReference type="InterPro" id="IPR014729">
    <property type="entry name" value="Rossmann-like_a/b/a_fold"/>
</dbReference>
<name>A0A6C0EEL6_9ZZZZ</name>
<dbReference type="InterPro" id="IPR018394">
    <property type="entry name" value="DNA_photolyase_1_CS_C"/>
</dbReference>
<dbReference type="SUPFAM" id="SSF48173">
    <property type="entry name" value="Cryptochrome/photolyase FAD-binding domain"/>
    <property type="match status" value="1"/>
</dbReference>
<dbReference type="PROSITE" id="PS51645">
    <property type="entry name" value="PHR_CRY_ALPHA_BETA"/>
    <property type="match status" value="1"/>
</dbReference>
<evidence type="ECO:0000256" key="1">
    <source>
        <dbReference type="ARBA" id="ARBA00001974"/>
    </source>
</evidence>
<dbReference type="GO" id="GO:0003677">
    <property type="term" value="F:DNA binding"/>
    <property type="evidence" value="ECO:0007669"/>
    <property type="project" value="TreeGrafter"/>
</dbReference>
<comment type="cofactor">
    <cofactor evidence="1">
        <name>FAD</name>
        <dbReference type="ChEBI" id="CHEBI:57692"/>
    </cofactor>
</comment>
<dbReference type="Pfam" id="PF03441">
    <property type="entry name" value="FAD_binding_7"/>
    <property type="match status" value="1"/>
</dbReference>
<dbReference type="InterPro" id="IPR005101">
    <property type="entry name" value="Cryptochr/Photolyase_FAD-bd"/>
</dbReference>
<dbReference type="InterPro" id="IPR006050">
    <property type="entry name" value="DNA_photolyase_N"/>
</dbReference>
<dbReference type="Gene3D" id="3.40.50.620">
    <property type="entry name" value="HUPs"/>
    <property type="match status" value="1"/>
</dbReference>
<feature type="domain" description="Photolyase/cryptochrome alpha/beta" evidence="5">
    <location>
        <begin position="5"/>
        <end position="144"/>
    </location>
</feature>